<feature type="binding site" evidence="7">
    <location>
        <begin position="124"/>
        <end position="125"/>
    </location>
    <ligand>
        <name>S-adenosyl-L-methionine</name>
        <dbReference type="ChEBI" id="CHEBI:59789"/>
    </ligand>
</feature>
<evidence type="ECO:0000256" key="2">
    <source>
        <dbReference type="ARBA" id="ARBA00022552"/>
    </source>
</evidence>
<evidence type="ECO:0000313" key="8">
    <source>
        <dbReference type="EMBL" id="RQD80177.1"/>
    </source>
</evidence>
<keyword evidence="5 7" id="KW-0819">tRNA processing</keyword>
<evidence type="ECO:0000256" key="6">
    <source>
        <dbReference type="ARBA" id="ARBA00022884"/>
    </source>
</evidence>
<dbReference type="SMART" id="SM01206">
    <property type="entry name" value="Fibrillarin"/>
    <property type="match status" value="1"/>
</dbReference>
<dbReference type="SUPFAM" id="SSF53335">
    <property type="entry name" value="S-adenosyl-L-methionine-dependent methyltransferases"/>
    <property type="match status" value="1"/>
</dbReference>
<comment type="caution">
    <text evidence="8">The sequence shown here is derived from an EMBL/GenBank/DDBJ whole genome shotgun (WGS) entry which is preliminary data.</text>
</comment>
<dbReference type="GO" id="GO:0003723">
    <property type="term" value="F:RNA binding"/>
    <property type="evidence" value="ECO:0007669"/>
    <property type="project" value="UniProtKB-UniRule"/>
</dbReference>
<accession>A0A424YMJ7</accession>
<evidence type="ECO:0000256" key="1">
    <source>
        <dbReference type="ARBA" id="ARBA00010632"/>
    </source>
</evidence>
<sequence length="226" mass="25067">MKLSPVSQGVYKIQNGTSALVTYNSVKGKNVYGEKLIEFHGDEYREWNPKRSKVAAMLMKKIKIPLVKSSKVLYLGASTGTTVSHISDIVTEGIVYSVEFSPRPMRELIKLCEMRSNIIPLLADASNPSSYSAIVENVDIIIQDIAQPNQAEIALLNSDKYLKPGGYLVLSIKARSIDTVENPKKIYKSEMNKLLNSSSCCFELVKKSELAPYHKDHLAIVAKAES</sequence>
<dbReference type="CDD" id="cd02440">
    <property type="entry name" value="AdoMet_MTases"/>
    <property type="match status" value="1"/>
</dbReference>
<comment type="subunit">
    <text evidence="7">Interacts with nop5. Component of box C/D small ribonucleoprotein (sRNP) particles that contain rpl7ae, FlpA and nop5, plus a guide RNA.</text>
</comment>
<dbReference type="PRINTS" id="PR00052">
    <property type="entry name" value="FIBRILLARIN"/>
</dbReference>
<dbReference type="GO" id="GO:0008033">
    <property type="term" value="P:tRNA processing"/>
    <property type="evidence" value="ECO:0007669"/>
    <property type="project" value="UniProtKB-UniRule"/>
</dbReference>
<dbReference type="GO" id="GO:0000494">
    <property type="term" value="P:box C/D sno(s)RNA 3'-end processing"/>
    <property type="evidence" value="ECO:0007669"/>
    <property type="project" value="TreeGrafter"/>
</dbReference>
<dbReference type="AlphaFoldDB" id="A0A424YMJ7"/>
<evidence type="ECO:0000256" key="4">
    <source>
        <dbReference type="ARBA" id="ARBA00022679"/>
    </source>
</evidence>
<dbReference type="InterPro" id="IPR020813">
    <property type="entry name" value="Fibrillarin_CS"/>
</dbReference>
<proteinExistence type="inferred from homology"/>
<dbReference type="EC" id="2.1.1.-" evidence="7"/>
<evidence type="ECO:0000313" key="9">
    <source>
        <dbReference type="Proteomes" id="UP000284763"/>
    </source>
</evidence>
<evidence type="ECO:0000256" key="3">
    <source>
        <dbReference type="ARBA" id="ARBA00022603"/>
    </source>
</evidence>
<dbReference type="PROSITE" id="PS00566">
    <property type="entry name" value="FIBRILLARIN"/>
    <property type="match status" value="1"/>
</dbReference>
<feature type="binding site" evidence="7">
    <location>
        <begin position="99"/>
        <end position="100"/>
    </location>
    <ligand>
        <name>S-adenosyl-L-methionine</name>
        <dbReference type="ChEBI" id="CHEBI:59789"/>
    </ligand>
</feature>
<dbReference type="NCBIfam" id="NF003276">
    <property type="entry name" value="PRK04266.1-2"/>
    <property type="match status" value="1"/>
</dbReference>
<feature type="binding site" evidence="7">
    <location>
        <begin position="81"/>
        <end position="82"/>
    </location>
    <ligand>
        <name>S-adenosyl-L-methionine</name>
        <dbReference type="ChEBI" id="CHEBI:59789"/>
    </ligand>
</feature>
<dbReference type="Pfam" id="PF01269">
    <property type="entry name" value="Fibrillarin"/>
    <property type="match status" value="1"/>
</dbReference>
<dbReference type="Gene3D" id="3.30.200.20">
    <property type="entry name" value="Phosphorylase Kinase, domain 1"/>
    <property type="match status" value="1"/>
</dbReference>
<dbReference type="EMBL" id="QZAB01000576">
    <property type="protein sequence ID" value="RQD80177.1"/>
    <property type="molecule type" value="Genomic_DNA"/>
</dbReference>
<comment type="function">
    <text evidence="7">Involved in pre-rRNA and tRNA processing. Utilizes the methyl donor S-adenosyl-L-methionine to catalyze the site-specific 2'-hydroxyl methylation of ribose moieties in rRNA and tRNA. Site specificity is provided by a guide RNA that base pairs with the substrate. Methylation occurs at a characteristic distance from the sequence involved in base pairing with the guide RNA.</text>
</comment>
<dbReference type="HAMAP" id="MF_00351">
    <property type="entry name" value="RNA_methyltransf_FlpA"/>
    <property type="match status" value="1"/>
</dbReference>
<dbReference type="InterPro" id="IPR000692">
    <property type="entry name" value="Fibrillarin"/>
</dbReference>
<dbReference type="Gene3D" id="3.40.50.150">
    <property type="entry name" value="Vaccinia Virus protein VP39"/>
    <property type="match status" value="1"/>
</dbReference>
<evidence type="ECO:0000256" key="5">
    <source>
        <dbReference type="ARBA" id="ARBA00022694"/>
    </source>
</evidence>
<dbReference type="InterPro" id="IPR029063">
    <property type="entry name" value="SAM-dependent_MTases_sf"/>
</dbReference>
<dbReference type="GO" id="GO:0008649">
    <property type="term" value="F:rRNA methyltransferase activity"/>
    <property type="evidence" value="ECO:0007669"/>
    <property type="project" value="TreeGrafter"/>
</dbReference>
<keyword evidence="2 7" id="KW-0698">rRNA processing</keyword>
<keyword evidence="6 7" id="KW-0694">RNA-binding</keyword>
<comment type="similarity">
    <text evidence="1 7">Belongs to the methyltransferase superfamily. Fibrillarin family.</text>
</comment>
<evidence type="ECO:0000256" key="7">
    <source>
        <dbReference type="HAMAP-Rule" id="MF_00351"/>
    </source>
</evidence>
<name>A0A424YMJ7_9EURY</name>
<dbReference type="PANTHER" id="PTHR10335">
    <property type="entry name" value="RRNA 2-O-METHYLTRANSFERASE FIBRILLARIN"/>
    <property type="match status" value="1"/>
</dbReference>
<feature type="binding site" evidence="7">
    <location>
        <begin position="144"/>
        <end position="147"/>
    </location>
    <ligand>
        <name>S-adenosyl-L-methionine</name>
        <dbReference type="ChEBI" id="CHEBI:59789"/>
    </ligand>
</feature>
<dbReference type="PANTHER" id="PTHR10335:SF17">
    <property type="entry name" value="FIBRILLARIN"/>
    <property type="match status" value="1"/>
</dbReference>
<dbReference type="GO" id="GO:1990259">
    <property type="term" value="F:histone H2AQ104 methyltransferase activity"/>
    <property type="evidence" value="ECO:0007669"/>
    <property type="project" value="TreeGrafter"/>
</dbReference>
<gene>
    <name evidence="7" type="primary">flpA</name>
    <name evidence="8" type="ORF">D5R95_08985</name>
</gene>
<keyword evidence="4 7" id="KW-0808">Transferase</keyword>
<reference evidence="8 9" key="1">
    <citation type="submission" date="2018-08" db="EMBL/GenBank/DDBJ databases">
        <title>The metabolism and importance of syntrophic acetate oxidation coupled to methane or sulfide production in haloalkaline environments.</title>
        <authorList>
            <person name="Timmers P.H.A."/>
            <person name="Vavourakis C.D."/>
            <person name="Sorokin D.Y."/>
            <person name="Sinninghe Damste J.S."/>
            <person name="Muyzer G."/>
            <person name="Stams A.J.M."/>
            <person name="Plugge C.M."/>
        </authorList>
    </citation>
    <scope>NUCLEOTIDE SEQUENCE [LARGE SCALE GENOMIC DNA]</scope>
    <source>
        <strain evidence="8">MSAO_Arc3</strain>
    </source>
</reference>
<organism evidence="8 9">
    <name type="scientific">Methanosalsum natronophilum</name>
    <dbReference type="NCBI Taxonomy" id="768733"/>
    <lineage>
        <taxon>Archaea</taxon>
        <taxon>Methanobacteriati</taxon>
        <taxon>Methanobacteriota</taxon>
        <taxon>Stenosarchaea group</taxon>
        <taxon>Methanomicrobia</taxon>
        <taxon>Methanosarcinales</taxon>
        <taxon>Methanosarcinaceae</taxon>
        <taxon>Methanosalsum</taxon>
    </lineage>
</organism>
<protein>
    <recommendedName>
        <fullName evidence="7">Fibrillarin-like rRNA/tRNA 2'-O-methyltransferase</fullName>
        <ecNumber evidence="7">2.1.1.-</ecNumber>
    </recommendedName>
</protein>
<dbReference type="Proteomes" id="UP000284763">
    <property type="component" value="Unassembled WGS sequence"/>
</dbReference>
<dbReference type="PIRSF" id="PIRSF006540">
    <property type="entry name" value="Nop17p"/>
    <property type="match status" value="1"/>
</dbReference>
<keyword evidence="3 7" id="KW-0489">Methyltransferase</keyword>